<dbReference type="SUPFAM" id="SSF55120">
    <property type="entry name" value="Pseudouridine synthase"/>
    <property type="match status" value="1"/>
</dbReference>
<comment type="function">
    <text evidence="5">Responsible for synthesis of pseudouridine from uracil.</text>
</comment>
<dbReference type="GO" id="GO:0009982">
    <property type="term" value="F:pseudouridine synthase activity"/>
    <property type="evidence" value="ECO:0007669"/>
    <property type="project" value="InterPro"/>
</dbReference>
<dbReference type="InterPro" id="IPR006145">
    <property type="entry name" value="PsdUridine_synth_RsuA/RluA"/>
</dbReference>
<feature type="active site" evidence="3">
    <location>
        <position position="142"/>
    </location>
</feature>
<evidence type="ECO:0000259" key="6">
    <source>
        <dbReference type="Pfam" id="PF00849"/>
    </source>
</evidence>
<evidence type="ECO:0000313" key="8">
    <source>
        <dbReference type="Proteomes" id="UP001057381"/>
    </source>
</evidence>
<dbReference type="PROSITE" id="PS50889">
    <property type="entry name" value="S4"/>
    <property type="match status" value="1"/>
</dbReference>
<dbReference type="SUPFAM" id="SSF55174">
    <property type="entry name" value="Alpha-L RNA-binding motif"/>
    <property type="match status" value="1"/>
</dbReference>
<dbReference type="CDD" id="cd02869">
    <property type="entry name" value="PseudoU_synth_RluA_like"/>
    <property type="match status" value="1"/>
</dbReference>
<proteinExistence type="inferred from homology"/>
<dbReference type="GO" id="GO:0140098">
    <property type="term" value="F:catalytic activity, acting on RNA"/>
    <property type="evidence" value="ECO:0007669"/>
    <property type="project" value="UniProtKB-ARBA"/>
</dbReference>
<dbReference type="InterPro" id="IPR006225">
    <property type="entry name" value="PsdUridine_synth_RluC/D"/>
</dbReference>
<name>A0A9Q9F3E4_9STAP</name>
<dbReference type="NCBIfam" id="TIGR00005">
    <property type="entry name" value="rluA_subfam"/>
    <property type="match status" value="1"/>
</dbReference>
<accession>A0A9Q9F3E4</accession>
<dbReference type="Pfam" id="PF00849">
    <property type="entry name" value="PseudoU_synth_2"/>
    <property type="match status" value="1"/>
</dbReference>
<evidence type="ECO:0000256" key="2">
    <source>
        <dbReference type="ARBA" id="ARBA00010876"/>
    </source>
</evidence>
<keyword evidence="4" id="KW-0694">RNA-binding</keyword>
<feature type="domain" description="Pseudouridine synthase RsuA/RluA-like" evidence="6">
    <location>
        <begin position="95"/>
        <end position="245"/>
    </location>
</feature>
<evidence type="ECO:0000256" key="4">
    <source>
        <dbReference type="PROSITE-ProRule" id="PRU00182"/>
    </source>
</evidence>
<dbReference type="KEGG" id="mequ:KFV11_00500"/>
<sequence>MTERTYIMNRRNGRDAAWEVHEATELLKFLFEVMPERSKKTVKTMLGRGHVFINNESTSQFNAPLAQGDIVEIRTSAPNKKAKIKGIEILHEDTDVIVVNKEAGLLSIASEKDNENTAFRLLSDYVKRAHPQNRIYVVHRLDRETSGVMMYAKNKKAQQVLQHNWKQLVSERTYIALVEGRMTEDGTITTWLTEDKTLTMHSSKTPNNGKKAVTYYKVLNTNRTQTLLKVNLETGRKNQIRIHMKELGHPIVGDKKYGAVTNPFRRIGLHANVLAFTHPTTNKAMRFEAELPKVFKMSFK</sequence>
<dbReference type="Gene3D" id="3.30.2350.10">
    <property type="entry name" value="Pseudouridine synthase"/>
    <property type="match status" value="1"/>
</dbReference>
<reference evidence="7" key="1">
    <citation type="submission" date="2021-04" db="EMBL/GenBank/DDBJ databases">
        <title>Complete Genome Sequences of Macrococcus spp. from dog and cattle.</title>
        <authorList>
            <person name="Schwendener S."/>
            <person name="Perreten V."/>
        </authorList>
    </citation>
    <scope>NUCLEOTIDE SEQUENCE</scope>
    <source>
        <strain evidence="7">Epi0143-OL</strain>
    </source>
</reference>
<evidence type="ECO:0000256" key="3">
    <source>
        <dbReference type="PIRSR" id="PIRSR606225-1"/>
    </source>
</evidence>
<dbReference type="InterPro" id="IPR020103">
    <property type="entry name" value="PsdUridine_synth_cat_dom_sf"/>
</dbReference>
<dbReference type="EC" id="5.4.99.-" evidence="5"/>
<dbReference type="GO" id="GO:0000455">
    <property type="term" value="P:enzyme-directed rRNA pseudouridine synthesis"/>
    <property type="evidence" value="ECO:0007669"/>
    <property type="project" value="TreeGrafter"/>
</dbReference>
<protein>
    <recommendedName>
        <fullName evidence="5">Pseudouridine synthase</fullName>
        <ecNumber evidence="5">5.4.99.-</ecNumber>
    </recommendedName>
</protein>
<evidence type="ECO:0000313" key="7">
    <source>
        <dbReference type="EMBL" id="UTH13889.1"/>
    </source>
</evidence>
<keyword evidence="5" id="KW-0413">Isomerase</keyword>
<dbReference type="CDD" id="cd00165">
    <property type="entry name" value="S4"/>
    <property type="match status" value="1"/>
</dbReference>
<dbReference type="GO" id="GO:0003723">
    <property type="term" value="F:RNA binding"/>
    <property type="evidence" value="ECO:0007669"/>
    <property type="project" value="UniProtKB-KW"/>
</dbReference>
<organism evidence="7 8">
    <name type="scientific">Macrococcus equipercicus</name>
    <dbReference type="NCBI Taxonomy" id="69967"/>
    <lineage>
        <taxon>Bacteria</taxon>
        <taxon>Bacillati</taxon>
        <taxon>Bacillota</taxon>
        <taxon>Bacilli</taxon>
        <taxon>Bacillales</taxon>
        <taxon>Staphylococcaceae</taxon>
        <taxon>Macrococcus</taxon>
    </lineage>
</organism>
<gene>
    <name evidence="7" type="ORF">KFV11_00500</name>
</gene>
<comment type="catalytic activity">
    <reaction evidence="1 5">
        <text>a uridine in RNA = a pseudouridine in RNA</text>
        <dbReference type="Rhea" id="RHEA:48348"/>
        <dbReference type="Rhea" id="RHEA-COMP:12068"/>
        <dbReference type="Rhea" id="RHEA-COMP:12069"/>
        <dbReference type="ChEBI" id="CHEBI:65314"/>
        <dbReference type="ChEBI" id="CHEBI:65315"/>
    </reaction>
</comment>
<dbReference type="PANTHER" id="PTHR21600">
    <property type="entry name" value="MITOCHONDRIAL RNA PSEUDOURIDINE SYNTHASE"/>
    <property type="match status" value="1"/>
</dbReference>
<dbReference type="Proteomes" id="UP001057381">
    <property type="component" value="Chromosome"/>
</dbReference>
<comment type="similarity">
    <text evidence="2 5">Belongs to the pseudouridine synthase RluA family.</text>
</comment>
<dbReference type="InterPro" id="IPR050188">
    <property type="entry name" value="RluA_PseudoU_synthase"/>
</dbReference>
<dbReference type="PANTHER" id="PTHR21600:SF44">
    <property type="entry name" value="RIBOSOMAL LARGE SUBUNIT PSEUDOURIDINE SYNTHASE D"/>
    <property type="match status" value="1"/>
</dbReference>
<evidence type="ECO:0000256" key="5">
    <source>
        <dbReference type="RuleBase" id="RU362028"/>
    </source>
</evidence>
<dbReference type="AlphaFoldDB" id="A0A9Q9F3E4"/>
<evidence type="ECO:0000256" key="1">
    <source>
        <dbReference type="ARBA" id="ARBA00000073"/>
    </source>
</evidence>
<dbReference type="EMBL" id="CP073809">
    <property type="protein sequence ID" value="UTH13889.1"/>
    <property type="molecule type" value="Genomic_DNA"/>
</dbReference>